<proteinExistence type="predicted"/>
<dbReference type="EMBL" id="BKCJ010006741">
    <property type="protein sequence ID" value="GEU73706.1"/>
    <property type="molecule type" value="Genomic_DNA"/>
</dbReference>
<sequence length="172" mass="19703">MDAYDSDCDDMSSAKVVMMTNLSSCDLDVLSEVPYSDTYLDDMINQDVQKMSYSKQTHIVNFLDNEITSDINIIPYSQYLQESQDAEQDFWLKHSSISETPNKSHTPVRIEVPSELPKVSLINESLKKLKYHLACFDKVVKKRTTSDAITVDKITEVKNVFNQMEATVDWCL</sequence>
<gene>
    <name evidence="1" type="ORF">Tci_045684</name>
</gene>
<organism evidence="1">
    <name type="scientific">Tanacetum cinerariifolium</name>
    <name type="common">Dalmatian daisy</name>
    <name type="synonym">Chrysanthemum cinerariifolium</name>
    <dbReference type="NCBI Taxonomy" id="118510"/>
    <lineage>
        <taxon>Eukaryota</taxon>
        <taxon>Viridiplantae</taxon>
        <taxon>Streptophyta</taxon>
        <taxon>Embryophyta</taxon>
        <taxon>Tracheophyta</taxon>
        <taxon>Spermatophyta</taxon>
        <taxon>Magnoliopsida</taxon>
        <taxon>eudicotyledons</taxon>
        <taxon>Gunneridae</taxon>
        <taxon>Pentapetalae</taxon>
        <taxon>asterids</taxon>
        <taxon>campanulids</taxon>
        <taxon>Asterales</taxon>
        <taxon>Asteraceae</taxon>
        <taxon>Asteroideae</taxon>
        <taxon>Anthemideae</taxon>
        <taxon>Anthemidinae</taxon>
        <taxon>Tanacetum</taxon>
    </lineage>
</organism>
<protein>
    <submittedName>
        <fullName evidence="1">Uncharacterized protein</fullName>
    </submittedName>
</protein>
<comment type="caution">
    <text evidence="1">The sequence shown here is derived from an EMBL/GenBank/DDBJ whole genome shotgun (WGS) entry which is preliminary data.</text>
</comment>
<reference evidence="1" key="1">
    <citation type="journal article" date="2019" name="Sci. Rep.">
        <title>Draft genome of Tanacetum cinerariifolium, the natural source of mosquito coil.</title>
        <authorList>
            <person name="Yamashiro T."/>
            <person name="Shiraishi A."/>
            <person name="Satake H."/>
            <person name="Nakayama K."/>
        </authorList>
    </citation>
    <scope>NUCLEOTIDE SEQUENCE</scope>
</reference>
<evidence type="ECO:0000313" key="1">
    <source>
        <dbReference type="EMBL" id="GEU73706.1"/>
    </source>
</evidence>
<accession>A0A6L2MIB1</accession>
<dbReference type="AlphaFoldDB" id="A0A6L2MIB1"/>
<name>A0A6L2MIB1_TANCI</name>